<dbReference type="EMBL" id="JAAKZG010000007">
    <property type="protein sequence ID" value="NGN42994.1"/>
    <property type="molecule type" value="Genomic_DNA"/>
</dbReference>
<keyword evidence="2" id="KW-0413">Isomerase</keyword>
<protein>
    <submittedName>
        <fullName evidence="2">Sugar phosphate isomerase/epimerase</fullName>
    </submittedName>
</protein>
<dbReference type="InterPro" id="IPR013022">
    <property type="entry name" value="Xyl_isomerase-like_TIM-brl"/>
</dbReference>
<dbReference type="InterPro" id="IPR036237">
    <property type="entry name" value="Xyl_isomerase-like_sf"/>
</dbReference>
<dbReference type="PANTHER" id="PTHR12110">
    <property type="entry name" value="HYDROXYPYRUVATE ISOMERASE"/>
    <property type="match status" value="1"/>
</dbReference>
<feature type="domain" description="Xylose isomerase-like TIM barrel" evidence="1">
    <location>
        <begin position="22"/>
        <end position="246"/>
    </location>
</feature>
<evidence type="ECO:0000313" key="3">
    <source>
        <dbReference type="Proteomes" id="UP000481252"/>
    </source>
</evidence>
<proteinExistence type="predicted"/>
<dbReference type="GO" id="GO:0016853">
    <property type="term" value="F:isomerase activity"/>
    <property type="evidence" value="ECO:0007669"/>
    <property type="project" value="UniProtKB-KW"/>
</dbReference>
<reference evidence="2 3" key="1">
    <citation type="submission" date="2020-02" db="EMBL/GenBank/DDBJ databases">
        <title>Genome sequence of the type strain CGMCC 1.15528 of Mesorhizobium zhangyense.</title>
        <authorList>
            <person name="Gao J."/>
            <person name="Sun J."/>
        </authorList>
    </citation>
    <scope>NUCLEOTIDE SEQUENCE [LARGE SCALE GENOMIC DNA]</scope>
    <source>
        <strain evidence="2 3">CGMCC 1.15528</strain>
    </source>
</reference>
<comment type="caution">
    <text evidence="2">The sequence shown here is derived from an EMBL/GenBank/DDBJ whole genome shotgun (WGS) entry which is preliminary data.</text>
</comment>
<evidence type="ECO:0000259" key="1">
    <source>
        <dbReference type="Pfam" id="PF01261"/>
    </source>
</evidence>
<dbReference type="RefSeq" id="WP_165119356.1">
    <property type="nucleotide sequence ID" value="NZ_JAAKZG010000007.1"/>
</dbReference>
<accession>A0A7C9R8U1</accession>
<gene>
    <name evidence="2" type="ORF">G6N74_18135</name>
</gene>
<dbReference type="InterPro" id="IPR050312">
    <property type="entry name" value="IolE/XylAMocC-like"/>
</dbReference>
<name>A0A7C9R8U1_9HYPH</name>
<dbReference type="Proteomes" id="UP000481252">
    <property type="component" value="Unassembled WGS sequence"/>
</dbReference>
<evidence type="ECO:0000313" key="2">
    <source>
        <dbReference type="EMBL" id="NGN42994.1"/>
    </source>
</evidence>
<dbReference type="Pfam" id="PF01261">
    <property type="entry name" value="AP_endonuc_2"/>
    <property type="match status" value="1"/>
</dbReference>
<dbReference type="Gene3D" id="3.20.20.150">
    <property type="entry name" value="Divalent-metal-dependent TIM barrel enzymes"/>
    <property type="match status" value="1"/>
</dbReference>
<keyword evidence="3" id="KW-1185">Reference proteome</keyword>
<organism evidence="2 3">
    <name type="scientific">Mesorhizobium zhangyense</name>
    <dbReference type="NCBI Taxonomy" id="1776730"/>
    <lineage>
        <taxon>Bacteria</taxon>
        <taxon>Pseudomonadati</taxon>
        <taxon>Pseudomonadota</taxon>
        <taxon>Alphaproteobacteria</taxon>
        <taxon>Hyphomicrobiales</taxon>
        <taxon>Phyllobacteriaceae</taxon>
        <taxon>Mesorhizobium</taxon>
    </lineage>
</organism>
<dbReference type="PANTHER" id="PTHR12110:SF48">
    <property type="entry name" value="BLL3656 PROTEIN"/>
    <property type="match status" value="1"/>
</dbReference>
<dbReference type="SUPFAM" id="SSF51658">
    <property type="entry name" value="Xylose isomerase-like"/>
    <property type="match status" value="1"/>
</dbReference>
<dbReference type="AlphaFoldDB" id="A0A7C9R8U1"/>
<sequence length="270" mass="28630">MTRLLSLAHLTALSLTPPELIRVAAETGYQAVGLRLVAVTPETPSYPLMDDPMGLRETRAALADTGIRILDVEFLRLEPTTEPAKFLPVLETAAELGASQVLLAAYDPDESRLVHNVAALADLAHPLGLTVNLEFYPWTVVSCLADAERVVAASDAANAGILVDALHLARSSTTLAELRASPANRYNYLHLCDASADHPGSLEGLLLAARAERLAPGDGGLDLAGFLSAMPADLPIGLEVPMERMTAELGPATVARLCREAATRLMKALQ</sequence>